<proteinExistence type="predicted"/>
<reference evidence="2" key="1">
    <citation type="submission" date="2020-11" db="EMBL/GenBank/DDBJ databases">
        <title>Carbohydrate-dependent, anaerobic sulfur respiration: A novel catabolism in halophilic archaea.</title>
        <authorList>
            <person name="Sorokin D.Y."/>
            <person name="Messina E."/>
            <person name="Smedile F."/>
            <person name="La Cono V."/>
            <person name="Hallsworth J.E."/>
            <person name="Yakimov M.M."/>
        </authorList>
    </citation>
    <scope>NUCLEOTIDE SEQUENCE</scope>
    <source>
        <strain evidence="2">HSR-Bgl</strain>
    </source>
</reference>
<evidence type="ECO:0000313" key="2">
    <source>
        <dbReference type="EMBL" id="QSG13399.1"/>
    </source>
</evidence>
<organism evidence="2 3">
    <name type="scientific">Halapricum desulfuricans</name>
    <dbReference type="NCBI Taxonomy" id="2841257"/>
    <lineage>
        <taxon>Archaea</taxon>
        <taxon>Methanobacteriati</taxon>
        <taxon>Methanobacteriota</taxon>
        <taxon>Stenosarchaea group</taxon>
        <taxon>Halobacteria</taxon>
        <taxon>Halobacteriales</taxon>
        <taxon>Haloarculaceae</taxon>
        <taxon>Halapricum</taxon>
    </lineage>
</organism>
<dbReference type="EMBL" id="CP064789">
    <property type="protein sequence ID" value="QSG13399.1"/>
    <property type="molecule type" value="Genomic_DNA"/>
</dbReference>
<dbReference type="AlphaFoldDB" id="A0A897NRD3"/>
<protein>
    <submittedName>
        <fullName evidence="2">Uncharacterized protein</fullName>
    </submittedName>
</protein>
<name>A0A897NRD3_9EURY</name>
<feature type="compositionally biased region" description="Polar residues" evidence="1">
    <location>
        <begin position="33"/>
        <end position="54"/>
    </location>
</feature>
<evidence type="ECO:0000313" key="3">
    <source>
        <dbReference type="Proteomes" id="UP000663305"/>
    </source>
</evidence>
<gene>
    <name evidence="2" type="ORF">HSBGL_3006</name>
</gene>
<sequence>MKTRGKPRKSNATSRPRVRNFPTLSHRLWRLTNPISTQSMSTQTGNTGGYTVSK</sequence>
<feature type="region of interest" description="Disordered" evidence="1">
    <location>
        <begin position="1"/>
        <end position="54"/>
    </location>
</feature>
<evidence type="ECO:0000256" key="1">
    <source>
        <dbReference type="SAM" id="MobiDB-lite"/>
    </source>
</evidence>
<accession>A0A897NRD3</accession>
<dbReference type="Proteomes" id="UP000663305">
    <property type="component" value="Chromosome"/>
</dbReference>